<dbReference type="Pfam" id="PF04535">
    <property type="entry name" value="CASP_dom"/>
    <property type="match status" value="1"/>
</dbReference>
<dbReference type="InterPro" id="IPR006459">
    <property type="entry name" value="CASP/CASPL"/>
</dbReference>
<comment type="similarity">
    <text evidence="2 8">Belongs to the Casparian strip membrane proteins (CASP) family.</text>
</comment>
<dbReference type="InterPro" id="IPR006702">
    <property type="entry name" value="CASP_dom"/>
</dbReference>
<keyword evidence="4 8" id="KW-1003">Cell membrane</keyword>
<feature type="transmembrane region" description="Helical" evidence="8">
    <location>
        <begin position="118"/>
        <end position="149"/>
    </location>
</feature>
<feature type="transmembrane region" description="Helical" evidence="8">
    <location>
        <begin position="169"/>
        <end position="194"/>
    </location>
</feature>
<evidence type="ECO:0000313" key="11">
    <source>
        <dbReference type="Proteomes" id="UP000541444"/>
    </source>
</evidence>
<feature type="domain" description="Casparian strip membrane protein" evidence="9">
    <location>
        <begin position="28"/>
        <end position="180"/>
    </location>
</feature>
<comment type="caution">
    <text evidence="10">The sequence shown here is derived from an EMBL/GenBank/DDBJ whole genome shotgun (WGS) entry which is preliminary data.</text>
</comment>
<comment type="subcellular location">
    <subcellularLocation>
        <location evidence="1 8">Cell membrane</location>
        <topology evidence="1 8">Multi-pass membrane protein</topology>
    </subcellularLocation>
</comment>
<accession>A0A7J7PB34</accession>
<dbReference type="EMBL" id="JACGCM010000067">
    <property type="protein sequence ID" value="KAF6176639.1"/>
    <property type="molecule type" value="Genomic_DNA"/>
</dbReference>
<evidence type="ECO:0000259" key="9">
    <source>
        <dbReference type="Pfam" id="PF04535"/>
    </source>
</evidence>
<evidence type="ECO:0000256" key="3">
    <source>
        <dbReference type="ARBA" id="ARBA00011489"/>
    </source>
</evidence>
<evidence type="ECO:0000256" key="6">
    <source>
        <dbReference type="ARBA" id="ARBA00022989"/>
    </source>
</evidence>
<evidence type="ECO:0000256" key="1">
    <source>
        <dbReference type="ARBA" id="ARBA00004651"/>
    </source>
</evidence>
<feature type="transmembrane region" description="Helical" evidence="8">
    <location>
        <begin position="35"/>
        <end position="54"/>
    </location>
</feature>
<dbReference type="Proteomes" id="UP000541444">
    <property type="component" value="Unassembled WGS sequence"/>
</dbReference>
<feature type="transmembrane region" description="Helical" evidence="8">
    <location>
        <begin position="88"/>
        <end position="106"/>
    </location>
</feature>
<dbReference type="InterPro" id="IPR044173">
    <property type="entry name" value="CASPL"/>
</dbReference>
<reference evidence="10 11" key="1">
    <citation type="journal article" date="2020" name="IScience">
        <title>Genome Sequencing of the Endangered Kingdonia uniflora (Circaeasteraceae, Ranunculales) Reveals Potential Mechanisms of Evolutionary Specialization.</title>
        <authorList>
            <person name="Sun Y."/>
            <person name="Deng T."/>
            <person name="Zhang A."/>
            <person name="Moore M.J."/>
            <person name="Landis J.B."/>
            <person name="Lin N."/>
            <person name="Zhang H."/>
            <person name="Zhang X."/>
            <person name="Huang J."/>
            <person name="Zhang X."/>
            <person name="Sun H."/>
            <person name="Wang H."/>
        </authorList>
    </citation>
    <scope>NUCLEOTIDE SEQUENCE [LARGE SCALE GENOMIC DNA]</scope>
    <source>
        <strain evidence="10">TB1705</strain>
        <tissue evidence="10">Leaf</tissue>
    </source>
</reference>
<keyword evidence="11" id="KW-1185">Reference proteome</keyword>
<evidence type="ECO:0000256" key="7">
    <source>
        <dbReference type="ARBA" id="ARBA00023136"/>
    </source>
</evidence>
<dbReference type="OrthoDB" id="1898688at2759"/>
<dbReference type="AlphaFoldDB" id="A0A7J7PB34"/>
<comment type="subunit">
    <text evidence="3 8">Homodimer and heterodimers.</text>
</comment>
<dbReference type="PANTHER" id="PTHR36488:SF8">
    <property type="entry name" value="CASP-LIKE PROTEIN 1U1"/>
    <property type="match status" value="1"/>
</dbReference>
<organism evidence="10 11">
    <name type="scientific">Kingdonia uniflora</name>
    <dbReference type="NCBI Taxonomy" id="39325"/>
    <lineage>
        <taxon>Eukaryota</taxon>
        <taxon>Viridiplantae</taxon>
        <taxon>Streptophyta</taxon>
        <taxon>Embryophyta</taxon>
        <taxon>Tracheophyta</taxon>
        <taxon>Spermatophyta</taxon>
        <taxon>Magnoliopsida</taxon>
        <taxon>Ranunculales</taxon>
        <taxon>Circaeasteraceae</taxon>
        <taxon>Kingdonia</taxon>
    </lineage>
</organism>
<name>A0A7J7PB34_9MAGN</name>
<sequence length="199" mass="21289">MESTLKHSNIDGTEATKSSDGVKVANRRTIRSSDFLLRFLAFAATLVAAILIGVSKQTKTMPIVVVANLPPIDVEVVAKWQYQSSFKYIMASNIIACVYAAVSLVLSVTNRAGTRSLVLTLIILDLLMASLLFSSNGAAGAVGLLGYQGNSHVRWNKVCNTFGFFCRHMAASVAVSTIGAFNYLLLIVLAVFSLHKGSG</sequence>
<proteinExistence type="inferred from homology"/>
<keyword evidence="7 8" id="KW-0472">Membrane</keyword>
<evidence type="ECO:0000256" key="8">
    <source>
        <dbReference type="RuleBase" id="RU361233"/>
    </source>
</evidence>
<evidence type="ECO:0000256" key="5">
    <source>
        <dbReference type="ARBA" id="ARBA00022692"/>
    </source>
</evidence>
<evidence type="ECO:0000313" key="10">
    <source>
        <dbReference type="EMBL" id="KAF6176639.1"/>
    </source>
</evidence>
<protein>
    <recommendedName>
        <fullName evidence="8">CASP-like protein</fullName>
    </recommendedName>
</protein>
<evidence type="ECO:0000256" key="2">
    <source>
        <dbReference type="ARBA" id="ARBA00007651"/>
    </source>
</evidence>
<dbReference type="GO" id="GO:0005886">
    <property type="term" value="C:plasma membrane"/>
    <property type="evidence" value="ECO:0007669"/>
    <property type="project" value="UniProtKB-SubCell"/>
</dbReference>
<evidence type="ECO:0000256" key="4">
    <source>
        <dbReference type="ARBA" id="ARBA00022475"/>
    </source>
</evidence>
<dbReference type="PANTHER" id="PTHR36488">
    <property type="entry name" value="CASP-LIKE PROTEIN 1U1"/>
    <property type="match status" value="1"/>
</dbReference>
<keyword evidence="5 8" id="KW-0812">Transmembrane</keyword>
<dbReference type="NCBIfam" id="TIGR01569">
    <property type="entry name" value="A_tha_TIGR01569"/>
    <property type="match status" value="1"/>
</dbReference>
<gene>
    <name evidence="10" type="ORF">GIB67_034501</name>
</gene>
<keyword evidence="6 8" id="KW-1133">Transmembrane helix</keyword>